<dbReference type="AlphaFoldDB" id="A0A7X1ZE55"/>
<dbReference type="Pfam" id="PF01261">
    <property type="entry name" value="AP_endonuc_2"/>
    <property type="match status" value="1"/>
</dbReference>
<dbReference type="Proteomes" id="UP000434582">
    <property type="component" value="Unassembled WGS sequence"/>
</dbReference>
<proteinExistence type="predicted"/>
<accession>A0A7X1ZE55</accession>
<organism evidence="2 3">
    <name type="scientific">Roseospira navarrensis</name>
    <dbReference type="NCBI Taxonomy" id="140058"/>
    <lineage>
        <taxon>Bacteria</taxon>
        <taxon>Pseudomonadati</taxon>
        <taxon>Pseudomonadota</taxon>
        <taxon>Alphaproteobacteria</taxon>
        <taxon>Rhodospirillales</taxon>
        <taxon>Rhodospirillaceae</taxon>
        <taxon>Roseospira</taxon>
    </lineage>
</organism>
<dbReference type="SUPFAM" id="SSF51658">
    <property type="entry name" value="Xylose isomerase-like"/>
    <property type="match status" value="1"/>
</dbReference>
<gene>
    <name evidence="2" type="ORF">GHC57_10190</name>
</gene>
<evidence type="ECO:0000313" key="2">
    <source>
        <dbReference type="EMBL" id="MQX36884.1"/>
    </source>
</evidence>
<dbReference type="InterPro" id="IPR036237">
    <property type="entry name" value="Xyl_isomerase-like_sf"/>
</dbReference>
<name>A0A7X1ZE55_9PROT</name>
<reference evidence="2 3" key="1">
    <citation type="submission" date="2019-10" db="EMBL/GenBank/DDBJ databases">
        <title>Draft whole-genome sequence of the purple nonsulfur photosynthetic bacterium Roseospira navarrensis DSM 15114.</title>
        <authorList>
            <person name="Kyndt J.A."/>
            <person name="Meyer T.E."/>
        </authorList>
    </citation>
    <scope>NUCLEOTIDE SEQUENCE [LARGE SCALE GENOMIC DNA]</scope>
    <source>
        <strain evidence="2 3">DSM 15114</strain>
    </source>
</reference>
<dbReference type="InterPro" id="IPR050312">
    <property type="entry name" value="IolE/XylAMocC-like"/>
</dbReference>
<feature type="domain" description="Xylose isomerase-like TIM barrel" evidence="1">
    <location>
        <begin position="24"/>
        <end position="278"/>
    </location>
</feature>
<dbReference type="InterPro" id="IPR013022">
    <property type="entry name" value="Xyl_isomerase-like_TIM-brl"/>
</dbReference>
<protein>
    <submittedName>
        <fullName evidence="2">TIM barrel protein</fullName>
    </submittedName>
</protein>
<dbReference type="OrthoDB" id="127676at2"/>
<dbReference type="EMBL" id="WIVE01000028">
    <property type="protein sequence ID" value="MQX36884.1"/>
    <property type="molecule type" value="Genomic_DNA"/>
</dbReference>
<dbReference type="RefSeq" id="WP_153343800.1">
    <property type="nucleotide sequence ID" value="NZ_WIVE01000028.1"/>
</dbReference>
<comment type="caution">
    <text evidence="2">The sequence shown here is derived from an EMBL/GenBank/DDBJ whole genome shotgun (WGS) entry which is preliminary data.</text>
</comment>
<dbReference type="Gene3D" id="3.20.20.150">
    <property type="entry name" value="Divalent-metal-dependent TIM barrel enzymes"/>
    <property type="match status" value="1"/>
</dbReference>
<evidence type="ECO:0000313" key="3">
    <source>
        <dbReference type="Proteomes" id="UP000434582"/>
    </source>
</evidence>
<evidence type="ECO:0000259" key="1">
    <source>
        <dbReference type="Pfam" id="PF01261"/>
    </source>
</evidence>
<keyword evidence="3" id="KW-1185">Reference proteome</keyword>
<dbReference type="PANTHER" id="PTHR12110">
    <property type="entry name" value="HYDROXYPYRUVATE ISOMERASE"/>
    <property type="match status" value="1"/>
</dbReference>
<sequence>MTTVSSLGVMLTRTDGDGLARSLDMLAAAGAEHVEINPTLVHGLLNGRVRPEVVRTLRDDLTARSLGAVVHAPLSLSLMDEEHAGLQRAVGEASVAFAAGLGARRMVIHPGWVEGRRLKLERERLMQMERAGLRHLATVAADSGVTLCLENMPATEESPDGTLDNHGLDCRSVAAQVRAVDHPGLAATIDVSHAYISSAWLGEDLRAQLEALAPVTRHLHWHDSFGRVATLPRPRPGENLAYGLGDLHLPLGWGDLPWEAAMAGLPLPDEVSITLEITPKYATPDTVTDSVARARALIERLGARQNGEAAA</sequence>